<evidence type="ECO:0000313" key="2">
    <source>
        <dbReference type="Proteomes" id="UP000199469"/>
    </source>
</evidence>
<reference evidence="2" key="1">
    <citation type="submission" date="2016-10" db="EMBL/GenBank/DDBJ databases">
        <authorList>
            <person name="Varghese N."/>
            <person name="Submissions S."/>
        </authorList>
    </citation>
    <scope>NUCLEOTIDE SEQUENCE [LARGE SCALE GENOMIC DNA]</scope>
    <source>
        <strain evidence="2">DSM 17724</strain>
    </source>
</reference>
<dbReference type="STRING" id="356305.SAMN05421841_1789"/>
<evidence type="ECO:0000313" key="1">
    <source>
        <dbReference type="EMBL" id="SEW24251.1"/>
    </source>
</evidence>
<dbReference type="RefSeq" id="WP_089791624.1">
    <property type="nucleotide sequence ID" value="NZ_FOIU01000001.1"/>
</dbReference>
<sequence length="159" mass="18662">MNDHIIIPENIQEILNSIGNTSLNLAELPMHAHPILPQFNRSIRVLDIDAKSEQEFIYFRYEQVLKNKETGEEVKISLPAPEWIIYKETASYLLDDSNSPIELPLKEPQGDQTTDKVKVPSYKYMLWLLKSNKIRFLELLDYYLQLFVENHKDELDKLS</sequence>
<name>A0A1I0QB33_9FLAO</name>
<gene>
    <name evidence="1" type="ORF">SAMN05421841_1789</name>
</gene>
<dbReference type="Proteomes" id="UP000199469">
    <property type="component" value="Unassembled WGS sequence"/>
</dbReference>
<dbReference type="AlphaFoldDB" id="A0A1I0QB33"/>
<organism evidence="1 2">
    <name type="scientific">Chryseobacterium wanjuense</name>
    <dbReference type="NCBI Taxonomy" id="356305"/>
    <lineage>
        <taxon>Bacteria</taxon>
        <taxon>Pseudomonadati</taxon>
        <taxon>Bacteroidota</taxon>
        <taxon>Flavobacteriia</taxon>
        <taxon>Flavobacteriales</taxon>
        <taxon>Weeksellaceae</taxon>
        <taxon>Chryseobacterium group</taxon>
        <taxon>Chryseobacterium</taxon>
    </lineage>
</organism>
<keyword evidence="2" id="KW-1185">Reference proteome</keyword>
<dbReference type="EMBL" id="FOIU01000001">
    <property type="protein sequence ID" value="SEW24251.1"/>
    <property type="molecule type" value="Genomic_DNA"/>
</dbReference>
<dbReference type="OrthoDB" id="1267267at2"/>
<proteinExistence type="predicted"/>
<protein>
    <submittedName>
        <fullName evidence="1">Uncharacterized protein</fullName>
    </submittedName>
</protein>
<accession>A0A1I0QB33</accession>